<evidence type="ECO:0000256" key="4">
    <source>
        <dbReference type="ARBA" id="ARBA00022842"/>
    </source>
</evidence>
<evidence type="ECO:0000259" key="7">
    <source>
        <dbReference type="PROSITE" id="PS50800"/>
    </source>
</evidence>
<dbReference type="InterPro" id="IPR003034">
    <property type="entry name" value="SAP_dom"/>
</dbReference>
<dbReference type="GO" id="GO:0046872">
    <property type="term" value="F:metal ion binding"/>
    <property type="evidence" value="ECO:0007669"/>
    <property type="project" value="UniProtKB-KW"/>
</dbReference>
<dbReference type="GO" id="GO:0003906">
    <property type="term" value="F:DNA-(apurinic or apyrimidinic site) endonuclease activity"/>
    <property type="evidence" value="ECO:0007669"/>
    <property type="project" value="TreeGrafter"/>
</dbReference>
<comment type="caution">
    <text evidence="8">The sequence shown here is derived from an EMBL/GenBank/DDBJ whole genome shotgun (WGS) entry which is preliminary data.</text>
</comment>
<dbReference type="OMA" id="WPWISSE"/>
<dbReference type="GO" id="GO:0008311">
    <property type="term" value="F:double-stranded DNA 3'-5' DNA exonuclease activity"/>
    <property type="evidence" value="ECO:0007669"/>
    <property type="project" value="TreeGrafter"/>
</dbReference>
<dbReference type="GO" id="GO:0003677">
    <property type="term" value="F:DNA binding"/>
    <property type="evidence" value="ECO:0007669"/>
    <property type="project" value="InterPro"/>
</dbReference>
<dbReference type="GO" id="GO:0005634">
    <property type="term" value="C:nucleus"/>
    <property type="evidence" value="ECO:0007669"/>
    <property type="project" value="TreeGrafter"/>
</dbReference>
<feature type="compositionally biased region" description="Low complexity" evidence="6">
    <location>
        <begin position="11"/>
        <end position="29"/>
    </location>
</feature>
<dbReference type="EMBL" id="MVGT01002647">
    <property type="protein sequence ID" value="OVA07081.1"/>
    <property type="molecule type" value="Genomic_DNA"/>
</dbReference>
<accession>A0A200Q9G1</accession>
<dbReference type="InterPro" id="IPR005135">
    <property type="entry name" value="Endo/exonuclease/phosphatase"/>
</dbReference>
<dbReference type="InParanoid" id="A0A200Q9G1"/>
<name>A0A200Q9G1_MACCD</name>
<feature type="domain" description="SAP" evidence="7">
    <location>
        <begin position="60"/>
        <end position="94"/>
    </location>
</feature>
<dbReference type="PANTHER" id="PTHR22748">
    <property type="entry name" value="AP ENDONUCLEASE"/>
    <property type="match status" value="1"/>
</dbReference>
<proteinExistence type="inferred from homology"/>
<evidence type="ECO:0000256" key="2">
    <source>
        <dbReference type="ARBA" id="ARBA00022723"/>
    </source>
</evidence>
<sequence>MRAMVESERLISSISSSSTSSPNNTTNNNKYKKLKRSIGDSVKKDDAVKIQTMKENSVELEGMTFQQLRTMSRNFGIPAKGSKHDLLLALKCFLDNEKDEPVSSEMRPSDPESTASGRKMKNLSSEDHSQNPNLESDVSLLQQTKRRRKPPLVDGATVEVNSKTVMTKQKLSVTTEGVPDKKPSRAQKKVISRTEKEDGGSTAGVGLSGHHSEPWTVLAHKKPQQGWIPYNPRTMRPPPLAADTQFVKLISWNVNGLRALLKLEGFSALQLAKRENFDVLCLQETKLQEKDVEEIKRSLIDGYENSFWTCSISKLGYSGTAIISRCMGLALLVLGPPIFVS</sequence>
<evidence type="ECO:0000256" key="5">
    <source>
        <dbReference type="PIRSR" id="PIRSR604808-2"/>
    </source>
</evidence>
<evidence type="ECO:0000256" key="6">
    <source>
        <dbReference type="SAM" id="MobiDB-lite"/>
    </source>
</evidence>
<dbReference type="FunCoup" id="A0A200Q9G1">
    <property type="interactions" value="2224"/>
</dbReference>
<feature type="region of interest" description="Disordered" evidence="6">
    <location>
        <begin position="99"/>
        <end position="152"/>
    </location>
</feature>
<keyword evidence="5" id="KW-0464">Manganese</keyword>
<keyword evidence="3" id="KW-0378">Hydrolase</keyword>
<dbReference type="PANTHER" id="PTHR22748:SF6">
    <property type="entry name" value="DNA-(APURINIC OR APYRIMIDINIC SITE) ENDONUCLEASE"/>
    <property type="match status" value="1"/>
</dbReference>
<dbReference type="InterPro" id="IPR020847">
    <property type="entry name" value="AP_endonuclease_F1_BS"/>
</dbReference>
<dbReference type="PROSITE" id="PS00726">
    <property type="entry name" value="AP_NUCLEASE_F1_1"/>
    <property type="match status" value="1"/>
</dbReference>
<keyword evidence="2 5" id="KW-0479">Metal-binding</keyword>
<dbReference type="GO" id="GO:0006284">
    <property type="term" value="P:base-excision repair"/>
    <property type="evidence" value="ECO:0007669"/>
    <property type="project" value="TreeGrafter"/>
</dbReference>
<feature type="region of interest" description="Disordered" evidence="6">
    <location>
        <begin position="170"/>
        <end position="209"/>
    </location>
</feature>
<reference evidence="8 9" key="1">
    <citation type="journal article" date="2017" name="Mol. Plant">
        <title>The Genome of Medicinal Plant Macleaya cordata Provides New Insights into Benzylisoquinoline Alkaloids Metabolism.</title>
        <authorList>
            <person name="Liu X."/>
            <person name="Liu Y."/>
            <person name="Huang P."/>
            <person name="Ma Y."/>
            <person name="Qing Z."/>
            <person name="Tang Q."/>
            <person name="Cao H."/>
            <person name="Cheng P."/>
            <person name="Zheng Y."/>
            <person name="Yuan Z."/>
            <person name="Zhou Y."/>
            <person name="Liu J."/>
            <person name="Tang Z."/>
            <person name="Zhuo Y."/>
            <person name="Zhang Y."/>
            <person name="Yu L."/>
            <person name="Huang J."/>
            <person name="Yang P."/>
            <person name="Peng Q."/>
            <person name="Zhang J."/>
            <person name="Jiang W."/>
            <person name="Zhang Z."/>
            <person name="Lin K."/>
            <person name="Ro D.K."/>
            <person name="Chen X."/>
            <person name="Xiong X."/>
            <person name="Shang Y."/>
            <person name="Huang S."/>
            <person name="Zeng J."/>
        </authorList>
    </citation>
    <scope>NUCLEOTIDE SEQUENCE [LARGE SCALE GENOMIC DNA]</scope>
    <source>
        <strain evidence="9">cv. BLH2017</strain>
        <tissue evidence="8">Root</tissue>
    </source>
</reference>
<keyword evidence="9" id="KW-1185">Reference proteome</keyword>
<feature type="binding site" evidence="5">
    <location>
        <position position="284"/>
    </location>
    <ligand>
        <name>Mg(2+)</name>
        <dbReference type="ChEBI" id="CHEBI:18420"/>
        <label>1</label>
    </ligand>
</feature>
<protein>
    <submittedName>
        <fullName evidence="8">SAP domain</fullName>
    </submittedName>
</protein>
<comment type="similarity">
    <text evidence="1">Belongs to the DNA repair enzymes AP/ExoA family.</text>
</comment>
<dbReference type="InterPro" id="IPR036691">
    <property type="entry name" value="Endo/exonu/phosph_ase_sf"/>
</dbReference>
<dbReference type="STRING" id="56857.A0A200Q9G1"/>
<dbReference type="PROSITE" id="PS50800">
    <property type="entry name" value="SAP"/>
    <property type="match status" value="1"/>
</dbReference>
<evidence type="ECO:0000313" key="8">
    <source>
        <dbReference type="EMBL" id="OVA07081.1"/>
    </source>
</evidence>
<feature type="compositionally biased region" description="Polar residues" evidence="6">
    <location>
        <begin position="130"/>
        <end position="143"/>
    </location>
</feature>
<dbReference type="GO" id="GO:0008081">
    <property type="term" value="F:phosphoric diester hydrolase activity"/>
    <property type="evidence" value="ECO:0007669"/>
    <property type="project" value="TreeGrafter"/>
</dbReference>
<dbReference type="AlphaFoldDB" id="A0A200Q9G1"/>
<feature type="binding site" evidence="5">
    <location>
        <position position="253"/>
    </location>
    <ligand>
        <name>Mg(2+)</name>
        <dbReference type="ChEBI" id="CHEBI:18420"/>
        <label>1</label>
    </ligand>
</feature>
<dbReference type="OrthoDB" id="498125at2759"/>
<dbReference type="Pfam" id="PF03372">
    <property type="entry name" value="Exo_endo_phos"/>
    <property type="match status" value="1"/>
</dbReference>
<evidence type="ECO:0000256" key="1">
    <source>
        <dbReference type="ARBA" id="ARBA00007092"/>
    </source>
</evidence>
<evidence type="ECO:0000313" key="9">
    <source>
        <dbReference type="Proteomes" id="UP000195402"/>
    </source>
</evidence>
<feature type="region of interest" description="Disordered" evidence="6">
    <location>
        <begin position="1"/>
        <end position="38"/>
    </location>
</feature>
<gene>
    <name evidence="8" type="ORF">BVC80_1113g2</name>
</gene>
<dbReference type="SUPFAM" id="SSF56219">
    <property type="entry name" value="DNase I-like"/>
    <property type="match status" value="1"/>
</dbReference>
<dbReference type="InterPro" id="IPR004808">
    <property type="entry name" value="AP_endonuc_1"/>
</dbReference>
<dbReference type="Gene3D" id="3.60.10.10">
    <property type="entry name" value="Endonuclease/exonuclease/phosphatase"/>
    <property type="match status" value="1"/>
</dbReference>
<comment type="cofactor">
    <cofactor evidence="5">
        <name>Mg(2+)</name>
        <dbReference type="ChEBI" id="CHEBI:18420"/>
    </cofactor>
    <cofactor evidence="5">
        <name>Mn(2+)</name>
        <dbReference type="ChEBI" id="CHEBI:29035"/>
    </cofactor>
    <text evidence="5">Probably binds two magnesium or manganese ions per subunit.</text>
</comment>
<organism evidence="8 9">
    <name type="scientific">Macleaya cordata</name>
    <name type="common">Five-seeded plume-poppy</name>
    <name type="synonym">Bocconia cordata</name>
    <dbReference type="NCBI Taxonomy" id="56857"/>
    <lineage>
        <taxon>Eukaryota</taxon>
        <taxon>Viridiplantae</taxon>
        <taxon>Streptophyta</taxon>
        <taxon>Embryophyta</taxon>
        <taxon>Tracheophyta</taxon>
        <taxon>Spermatophyta</taxon>
        <taxon>Magnoliopsida</taxon>
        <taxon>Ranunculales</taxon>
        <taxon>Papaveraceae</taxon>
        <taxon>Papaveroideae</taxon>
        <taxon>Macleaya</taxon>
    </lineage>
</organism>
<dbReference type="Proteomes" id="UP000195402">
    <property type="component" value="Unassembled WGS sequence"/>
</dbReference>
<evidence type="ECO:0000256" key="3">
    <source>
        <dbReference type="ARBA" id="ARBA00022801"/>
    </source>
</evidence>
<keyword evidence="4 5" id="KW-0460">Magnesium</keyword>